<dbReference type="InterPro" id="IPR013783">
    <property type="entry name" value="Ig-like_fold"/>
</dbReference>
<dbReference type="Pfam" id="PF13517">
    <property type="entry name" value="FG-GAP_3"/>
    <property type="match status" value="1"/>
</dbReference>
<evidence type="ECO:0000256" key="1">
    <source>
        <dbReference type="ARBA" id="ARBA00022729"/>
    </source>
</evidence>
<evidence type="ECO:0000313" key="4">
    <source>
        <dbReference type="Proteomes" id="UP000680866"/>
    </source>
</evidence>
<gene>
    <name evidence="3" type="ORF">Prubr_39310</name>
</gene>
<accession>A0A810N200</accession>
<dbReference type="InterPro" id="IPR013517">
    <property type="entry name" value="FG-GAP"/>
</dbReference>
<dbReference type="RefSeq" id="WP_212816331.1">
    <property type="nucleotide sequence ID" value="NZ_AP023359.1"/>
</dbReference>
<evidence type="ECO:0000256" key="2">
    <source>
        <dbReference type="SAM" id="MobiDB-lite"/>
    </source>
</evidence>
<dbReference type="Gene3D" id="2.60.40.10">
    <property type="entry name" value="Immunoglobulins"/>
    <property type="match status" value="1"/>
</dbReference>
<proteinExistence type="predicted"/>
<dbReference type="KEGG" id="pry:Prubr_39310"/>
<sequence length="936" mass="98386">MSPNRRLSRTGSLLTSTIVLLTIAVVDPVMARAEPSKPSSTTGDAADPNDAWYATEADAGHAARTHGVKIEIDAMTTETQQVFANPGGTFTLEQRVRPVRVKHGDSWTPVDTTLVFTPDGRVEPKVTAVDLSFSAGGDTALAQLAQDGRRLNLGWETELPRPVLDGDTATYANVLPDVDLVVKADVEGFSEVLVIKTPEAAENPALATARFPISTDGLTLSADSAGNINARDSDARLVFSAPTPRMWDSSGDAEPGPASRRTFDHNRGARQTAMPVSIENGVLTVVPDHELLTDSQTRFPVYLDPSFVSGSRLAWTSVWKKFPNTRYWNANDIARVGYSQQDNLVNRSFFRMNTNAVKGKNIIEATFQIWETYAWSCNAREVEVWRTGSINSSTTWDNQPPWMNKLATVNVAKGYNSSCPAGGVDFDVTAGVRTSAGVNAADLTLGLRATSETDTLAWKKFSNNPTLSIEYNSIPAVPASLSTSPGVPCGGGKIGNRDVVLRAVPTDADGGHVVAEFNLWPTGGATAVRNVTVTSGNTASTTFSAPTLTDGVTYNWRVRGKDSDDGVSSWSTTCSFTVDQTLPEADVTVSSAQYPNFNAGGAVSTVPAGTPGQFTISADGDTDVVGFYFGIDDDEPSRYVAANAPGGSATVTLTPTRTGPGILHVRTSDGVNSSEETDSSYMFFASAPAGPHNGRGDINADGKTDIIGRTGGGSLCLYIGNGAGGFLDGDGCSIEIDHNRQGWLHIVRPGDWDGDGWNDLVVVHADGDLVYHAGRGPGSFEAGGTEIITDWDAEGNPVPTTGWDQYDLVVAPGDWDGDGAPDLIARRTNGEVVLHRGNGYGGWADGSASVRLGWGTWQGFNTVTAPVTSTATASLTCSPASPPVNSSSSAVTARAAGTARAARSTPPGSLGSTCGSPTRPATPFPAPPTALRSSAI</sequence>
<feature type="region of interest" description="Disordered" evidence="2">
    <location>
        <begin position="878"/>
        <end position="936"/>
    </location>
</feature>
<feature type="region of interest" description="Disordered" evidence="2">
    <location>
        <begin position="244"/>
        <end position="266"/>
    </location>
</feature>
<dbReference type="AlphaFoldDB" id="A0A810N200"/>
<protein>
    <submittedName>
        <fullName evidence="3">Uncharacterized protein</fullName>
    </submittedName>
</protein>
<dbReference type="InterPro" id="IPR028994">
    <property type="entry name" value="Integrin_alpha_N"/>
</dbReference>
<feature type="compositionally biased region" description="Polar residues" evidence="2">
    <location>
        <begin position="906"/>
        <end position="916"/>
    </location>
</feature>
<keyword evidence="4" id="KW-1185">Reference proteome</keyword>
<dbReference type="SUPFAM" id="SSF69318">
    <property type="entry name" value="Integrin alpha N-terminal domain"/>
    <property type="match status" value="1"/>
</dbReference>
<organism evidence="3 4">
    <name type="scientific">Polymorphospora rubra</name>
    <dbReference type="NCBI Taxonomy" id="338584"/>
    <lineage>
        <taxon>Bacteria</taxon>
        <taxon>Bacillati</taxon>
        <taxon>Actinomycetota</taxon>
        <taxon>Actinomycetes</taxon>
        <taxon>Micromonosporales</taxon>
        <taxon>Micromonosporaceae</taxon>
        <taxon>Polymorphospora</taxon>
    </lineage>
</organism>
<dbReference type="EMBL" id="AP023359">
    <property type="protein sequence ID" value="BCJ66910.1"/>
    <property type="molecule type" value="Genomic_DNA"/>
</dbReference>
<feature type="compositionally biased region" description="Low complexity" evidence="2">
    <location>
        <begin position="878"/>
        <end position="905"/>
    </location>
</feature>
<dbReference type="GO" id="GO:0005975">
    <property type="term" value="P:carbohydrate metabolic process"/>
    <property type="evidence" value="ECO:0007669"/>
    <property type="project" value="UniProtKB-ARBA"/>
</dbReference>
<name>A0A810N200_9ACTN</name>
<dbReference type="Gene3D" id="2.130.10.130">
    <property type="entry name" value="Integrin alpha, N-terminal"/>
    <property type="match status" value="1"/>
</dbReference>
<evidence type="ECO:0000313" key="3">
    <source>
        <dbReference type="EMBL" id="BCJ66910.1"/>
    </source>
</evidence>
<dbReference type="Proteomes" id="UP000680866">
    <property type="component" value="Chromosome"/>
</dbReference>
<reference evidence="3" key="1">
    <citation type="submission" date="2020-08" db="EMBL/GenBank/DDBJ databases">
        <title>Whole genome shotgun sequence of Polymorphospora rubra NBRC 101157.</title>
        <authorList>
            <person name="Komaki H."/>
            <person name="Tamura T."/>
        </authorList>
    </citation>
    <scope>NUCLEOTIDE SEQUENCE</scope>
    <source>
        <strain evidence="3">NBRC 101157</strain>
    </source>
</reference>
<keyword evidence="1" id="KW-0732">Signal</keyword>